<dbReference type="Gene3D" id="2.130.10.10">
    <property type="entry name" value="YVTN repeat-like/Quinoprotein amine dehydrogenase"/>
    <property type="match status" value="1"/>
</dbReference>
<accession>A0A168SW37</accession>
<dbReference type="PANTHER" id="PTHR15052:SF2">
    <property type="entry name" value="GENERAL TRANSCRIPTION FACTOR 3C POLYPEPTIDE 2"/>
    <property type="match status" value="1"/>
</dbReference>
<evidence type="ECO:0000256" key="2">
    <source>
        <dbReference type="ARBA" id="ARBA00023163"/>
    </source>
</evidence>
<evidence type="ECO:0000313" key="4">
    <source>
        <dbReference type="EMBL" id="SAM09045.1"/>
    </source>
</evidence>
<keyword evidence="3" id="KW-0539">Nucleus</keyword>
<evidence type="ECO:0000256" key="1">
    <source>
        <dbReference type="ARBA" id="ARBA00004123"/>
    </source>
</evidence>
<dbReference type="GO" id="GO:0005634">
    <property type="term" value="C:nucleus"/>
    <property type="evidence" value="ECO:0007669"/>
    <property type="project" value="UniProtKB-SubCell"/>
</dbReference>
<protein>
    <recommendedName>
        <fullName evidence="6">Transcription factor IIIC 90kDa subunit N-terminal domain-containing protein</fullName>
    </recommendedName>
</protein>
<dbReference type="InterPro" id="IPR015943">
    <property type="entry name" value="WD40/YVTN_repeat-like_dom_sf"/>
</dbReference>
<dbReference type="AlphaFoldDB" id="A0A168SW37"/>
<keyword evidence="2" id="KW-0804">Transcription</keyword>
<name>A0A168SW37_ABSGL</name>
<dbReference type="GO" id="GO:0000127">
    <property type="term" value="C:transcription factor TFIIIC complex"/>
    <property type="evidence" value="ECO:0007669"/>
    <property type="project" value="TreeGrafter"/>
</dbReference>
<keyword evidence="5" id="KW-1185">Reference proteome</keyword>
<dbReference type="SMART" id="SM00320">
    <property type="entry name" value="WD40"/>
    <property type="match status" value="4"/>
</dbReference>
<evidence type="ECO:0008006" key="6">
    <source>
        <dbReference type="Google" id="ProtNLM"/>
    </source>
</evidence>
<dbReference type="InterPro" id="IPR052416">
    <property type="entry name" value="GTF3C_component"/>
</dbReference>
<dbReference type="Proteomes" id="UP000078561">
    <property type="component" value="Unassembled WGS sequence"/>
</dbReference>
<dbReference type="OrthoDB" id="4703at2759"/>
<dbReference type="FunCoup" id="A0A168SW37">
    <property type="interactions" value="4"/>
</dbReference>
<dbReference type="EMBL" id="LT554985">
    <property type="protein sequence ID" value="SAM09045.1"/>
    <property type="molecule type" value="Genomic_DNA"/>
</dbReference>
<dbReference type="PANTHER" id="PTHR15052">
    <property type="entry name" value="RNA POLYMERASE III TRANSCRIPTION INITIATION FACTOR COMPLEX SUBUNIT"/>
    <property type="match status" value="1"/>
</dbReference>
<organism evidence="4">
    <name type="scientific">Absidia glauca</name>
    <name type="common">Pin mould</name>
    <dbReference type="NCBI Taxonomy" id="4829"/>
    <lineage>
        <taxon>Eukaryota</taxon>
        <taxon>Fungi</taxon>
        <taxon>Fungi incertae sedis</taxon>
        <taxon>Mucoromycota</taxon>
        <taxon>Mucoromycotina</taxon>
        <taxon>Mucoromycetes</taxon>
        <taxon>Mucorales</taxon>
        <taxon>Cunninghamellaceae</taxon>
        <taxon>Absidia</taxon>
    </lineage>
</organism>
<reference evidence="4" key="1">
    <citation type="submission" date="2016-04" db="EMBL/GenBank/DDBJ databases">
        <authorList>
            <person name="Evans L.H."/>
            <person name="Alamgir A."/>
            <person name="Owens N."/>
            <person name="Weber N.D."/>
            <person name="Virtaneva K."/>
            <person name="Barbian K."/>
            <person name="Babar A."/>
            <person name="Rosenke K."/>
        </authorList>
    </citation>
    <scope>NUCLEOTIDE SEQUENCE [LARGE SCALE GENOMIC DNA]</scope>
    <source>
        <strain evidence="4">CBS 101.48</strain>
    </source>
</reference>
<dbReference type="SUPFAM" id="SSF50978">
    <property type="entry name" value="WD40 repeat-like"/>
    <property type="match status" value="1"/>
</dbReference>
<proteinExistence type="predicted"/>
<evidence type="ECO:0000313" key="5">
    <source>
        <dbReference type="Proteomes" id="UP000078561"/>
    </source>
</evidence>
<sequence length="535" mass="59295">MNTTKQELKDPPAPKPGMDQALEGVFSEFVFDHPLLNNGSVYPHLHATTSDWEQTTLQQAQPYLPLKQDPINVTLGVQPLTTLALPAFKTVSLDKHLKYKRGYIINTGGSIQALDFAPKTSSIDTQPMIHYLAIGGYKEANVLHSFETPRQGHQSCIQLWKCDLTTTPSTEERNPLLDLVLLHDFGDARDLKWCPYGAYEEESTTDEDSAIAKLGILAGCFDDGTVRCLVVPHPDALRSRLGIDAGNRDPIYLKINHARCVFALPNTSVSTLSWGGHKKLAIGYSTGNISIWNMEMALATDHETHARDQHQSVRFMQSNTPVHDAGVQSIVWHGIEDPVNFVSTGNDGKLNALDIRDPSTTINLAKTRVIQYDAIWAGYRNKIIFVDGDLNFKEFSPQDYKTFKSSNVISYVTGAFASVASSEQHSFLALSSLDGILKLINSCIIKVKGKPRQQKILYKLIYNEQGNVYRYVDGLKRQSLDETKAMSGANNLLDHNISINKVCWNHNSKTSAWVASGGSNGLCRLDFAGVGTQWD</sequence>
<dbReference type="GO" id="GO:0006383">
    <property type="term" value="P:transcription by RNA polymerase III"/>
    <property type="evidence" value="ECO:0007669"/>
    <property type="project" value="TreeGrafter"/>
</dbReference>
<dbReference type="InParanoid" id="A0A168SW37"/>
<dbReference type="InterPro" id="IPR036322">
    <property type="entry name" value="WD40_repeat_dom_sf"/>
</dbReference>
<evidence type="ECO:0000256" key="3">
    <source>
        <dbReference type="ARBA" id="ARBA00023242"/>
    </source>
</evidence>
<comment type="subcellular location">
    <subcellularLocation>
        <location evidence="1">Nucleus</location>
    </subcellularLocation>
</comment>
<dbReference type="InterPro" id="IPR001680">
    <property type="entry name" value="WD40_rpt"/>
</dbReference>
<gene>
    <name evidence="4" type="primary">ABSGL_14719.1 scaffold 14966</name>
</gene>
<dbReference type="OMA" id="HKRDICY"/>
<dbReference type="STRING" id="4829.A0A168SW37"/>